<dbReference type="HOGENOM" id="CLU_1686485_0_0_1"/>
<dbReference type="GeneID" id="18166724"/>
<gene>
    <name evidence="2" type="ORF">CCM_04702</name>
</gene>
<feature type="region of interest" description="Disordered" evidence="1">
    <location>
        <begin position="81"/>
        <end position="123"/>
    </location>
</feature>
<dbReference type="RefSeq" id="XP_006669912.1">
    <property type="nucleotide sequence ID" value="XM_006669849.1"/>
</dbReference>
<keyword evidence="3" id="KW-1185">Reference proteome</keyword>
<feature type="compositionally biased region" description="Low complexity" evidence="1">
    <location>
        <begin position="91"/>
        <end position="114"/>
    </location>
</feature>
<feature type="region of interest" description="Disordered" evidence="1">
    <location>
        <begin position="57"/>
        <end position="76"/>
    </location>
</feature>
<reference evidence="2 3" key="1">
    <citation type="journal article" date="2011" name="Genome Biol.">
        <title>Genome sequence of the insect pathogenic fungus Cordyceps militaris, a valued traditional Chinese medicine.</title>
        <authorList>
            <person name="Zheng P."/>
            <person name="Xia Y."/>
            <person name="Xiao G."/>
            <person name="Xiong C."/>
            <person name="Hu X."/>
            <person name="Zhang S."/>
            <person name="Zheng H."/>
            <person name="Huang Y."/>
            <person name="Zhou Y."/>
            <person name="Wang S."/>
            <person name="Zhao G.P."/>
            <person name="Liu X."/>
            <person name="St Leger R.J."/>
            <person name="Wang C."/>
        </authorList>
    </citation>
    <scope>NUCLEOTIDE SEQUENCE [LARGE SCALE GENOMIC DNA]</scope>
    <source>
        <strain evidence="2 3">CM01</strain>
    </source>
</reference>
<evidence type="ECO:0000313" key="2">
    <source>
        <dbReference type="EMBL" id="EGX93329.1"/>
    </source>
</evidence>
<dbReference type="VEuPathDB" id="FungiDB:CCM_04702"/>
<organism evidence="2 3">
    <name type="scientific">Cordyceps militaris (strain CM01)</name>
    <name type="common">Caterpillar fungus</name>
    <dbReference type="NCBI Taxonomy" id="983644"/>
    <lineage>
        <taxon>Eukaryota</taxon>
        <taxon>Fungi</taxon>
        <taxon>Dikarya</taxon>
        <taxon>Ascomycota</taxon>
        <taxon>Pezizomycotina</taxon>
        <taxon>Sordariomycetes</taxon>
        <taxon>Hypocreomycetidae</taxon>
        <taxon>Hypocreales</taxon>
        <taxon>Cordycipitaceae</taxon>
        <taxon>Cordyceps</taxon>
    </lineage>
</organism>
<evidence type="ECO:0000256" key="1">
    <source>
        <dbReference type="SAM" id="MobiDB-lite"/>
    </source>
</evidence>
<proteinExistence type="predicted"/>
<dbReference type="EMBL" id="JH126401">
    <property type="protein sequence ID" value="EGX93329.1"/>
    <property type="molecule type" value="Genomic_DNA"/>
</dbReference>
<dbReference type="Proteomes" id="UP000001610">
    <property type="component" value="Unassembled WGS sequence"/>
</dbReference>
<evidence type="ECO:0000313" key="3">
    <source>
        <dbReference type="Proteomes" id="UP000001610"/>
    </source>
</evidence>
<dbReference type="AlphaFoldDB" id="G3JD03"/>
<dbReference type="InParanoid" id="G3JD03"/>
<sequence>MATAQSPPATGSTTYPSAIDTYYIQCPAKPKSTRHLTEVLRTLPRPHTRAQARRNQHINETMPMGLPSSSSLTTSLARRWDTTSNKGPTVNNNTASSNTASSNTANNNMGSSNTDPLQVNTASRDRTSKVLINSRATLVTTTEEAWAAPPLAFLVV</sequence>
<name>G3JD03_CORMM</name>
<accession>G3JD03</accession>
<dbReference type="KEGG" id="cmt:CCM_04702"/>
<protein>
    <submittedName>
        <fullName evidence="2">Uncharacterized protein</fullName>
    </submittedName>
</protein>